<dbReference type="Proteomes" id="UP000218765">
    <property type="component" value="Chromosome"/>
</dbReference>
<dbReference type="InterPro" id="IPR011335">
    <property type="entry name" value="Restrct_endonuc-II-like"/>
</dbReference>
<feature type="domain" description="DUF559" evidence="1">
    <location>
        <begin position="16"/>
        <end position="56"/>
    </location>
</feature>
<dbReference type="AlphaFoldDB" id="A0A1Z4VM15"/>
<keyword evidence="3" id="KW-1185">Reference proteome</keyword>
<organism evidence="2 3">
    <name type="scientific">Thiohalobacter thiocyanaticus</name>
    <dbReference type="NCBI Taxonomy" id="585455"/>
    <lineage>
        <taxon>Bacteria</taxon>
        <taxon>Pseudomonadati</taxon>
        <taxon>Pseudomonadota</taxon>
        <taxon>Gammaproteobacteria</taxon>
        <taxon>Thiohalobacterales</taxon>
        <taxon>Thiohalobacteraceae</taxon>
        <taxon>Thiohalobacter</taxon>
    </lineage>
</organism>
<dbReference type="KEGG" id="ttc:FOKN1_0148"/>
<dbReference type="Pfam" id="PF04480">
    <property type="entry name" value="DUF559"/>
    <property type="match status" value="1"/>
</dbReference>
<accession>A0A1Z4VM15</accession>
<proteinExistence type="predicted"/>
<dbReference type="Gene3D" id="3.40.960.10">
    <property type="entry name" value="VSR Endonuclease"/>
    <property type="match status" value="1"/>
</dbReference>
<gene>
    <name evidence="2" type="ORF">FOKN1_0148</name>
</gene>
<dbReference type="GO" id="GO:0004519">
    <property type="term" value="F:endonuclease activity"/>
    <property type="evidence" value="ECO:0007669"/>
    <property type="project" value="UniProtKB-KW"/>
</dbReference>
<keyword evidence="2" id="KW-0540">Nuclease</keyword>
<keyword evidence="2" id="KW-0255">Endonuclease</keyword>
<dbReference type="SUPFAM" id="SSF52980">
    <property type="entry name" value="Restriction endonuclease-like"/>
    <property type="match status" value="1"/>
</dbReference>
<sequence length="60" mass="7145">MPKTNQEYWAAKIARNIRRDAEVDQTLRAMGWRVVHVWEHEIKQDLEAVSERIDQLVKSV</sequence>
<dbReference type="InterPro" id="IPR007569">
    <property type="entry name" value="DUF559"/>
</dbReference>
<evidence type="ECO:0000313" key="2">
    <source>
        <dbReference type="EMBL" id="BAZ92553.1"/>
    </source>
</evidence>
<reference evidence="2 3" key="1">
    <citation type="submission" date="2017-05" db="EMBL/GenBank/DDBJ databases">
        <title>Thiocyanate degradation by Thiohalobacter thiocyanaticus FOKN1.</title>
        <authorList>
            <person name="Oshiki M."/>
            <person name="Fukushima T."/>
            <person name="Kawano S."/>
            <person name="Nakagawa J."/>
        </authorList>
    </citation>
    <scope>NUCLEOTIDE SEQUENCE [LARGE SCALE GENOMIC DNA]</scope>
    <source>
        <strain evidence="2 3">FOKN1</strain>
    </source>
</reference>
<evidence type="ECO:0000313" key="3">
    <source>
        <dbReference type="Proteomes" id="UP000218765"/>
    </source>
</evidence>
<protein>
    <submittedName>
        <fullName evidence="2">DNA mismatch endonuclease</fullName>
    </submittedName>
</protein>
<dbReference type="EMBL" id="AP018052">
    <property type="protein sequence ID" value="BAZ92553.1"/>
    <property type="molecule type" value="Genomic_DNA"/>
</dbReference>
<name>A0A1Z4VM15_9GAMM</name>
<keyword evidence="2" id="KW-0378">Hydrolase</keyword>
<evidence type="ECO:0000259" key="1">
    <source>
        <dbReference type="Pfam" id="PF04480"/>
    </source>
</evidence>